<accession>A0A382KGJ3</accession>
<proteinExistence type="predicted"/>
<organism evidence="1">
    <name type="scientific">marine metagenome</name>
    <dbReference type="NCBI Taxonomy" id="408172"/>
    <lineage>
        <taxon>unclassified sequences</taxon>
        <taxon>metagenomes</taxon>
        <taxon>ecological metagenomes</taxon>
    </lineage>
</organism>
<reference evidence="1" key="1">
    <citation type="submission" date="2018-05" db="EMBL/GenBank/DDBJ databases">
        <authorList>
            <person name="Lanie J.A."/>
            <person name="Ng W.-L."/>
            <person name="Kazmierczak K.M."/>
            <person name="Andrzejewski T.M."/>
            <person name="Davidsen T.M."/>
            <person name="Wayne K.J."/>
            <person name="Tettelin H."/>
            <person name="Glass J.I."/>
            <person name="Rusch D."/>
            <person name="Podicherti R."/>
            <person name="Tsui H.-C.T."/>
            <person name="Winkler M.E."/>
        </authorList>
    </citation>
    <scope>NUCLEOTIDE SEQUENCE</scope>
</reference>
<gene>
    <name evidence="1" type="ORF">METZ01_LOCUS276968</name>
</gene>
<sequence length="69" mass="8297">MEQENQETKEELKQELERVNTEIGNYPSPITGCDEQFNYLLEMRSKMEKRIRELSKRSDIKIWEGGNLY</sequence>
<dbReference type="AlphaFoldDB" id="A0A382KGJ3"/>
<name>A0A382KGJ3_9ZZZZ</name>
<dbReference type="EMBL" id="UINC01080822">
    <property type="protein sequence ID" value="SVC24114.1"/>
    <property type="molecule type" value="Genomic_DNA"/>
</dbReference>
<protein>
    <submittedName>
        <fullName evidence="1">Uncharacterized protein</fullName>
    </submittedName>
</protein>
<evidence type="ECO:0000313" key="1">
    <source>
        <dbReference type="EMBL" id="SVC24114.1"/>
    </source>
</evidence>